<dbReference type="AlphaFoldDB" id="A0A803NK84"/>
<name>A0A803NK84_CANSA</name>
<accession>A0A803NK84</accession>
<proteinExistence type="predicted"/>
<evidence type="ECO:0000313" key="2">
    <source>
        <dbReference type="Proteomes" id="UP000596661"/>
    </source>
</evidence>
<reference evidence="1" key="1">
    <citation type="submission" date="2018-11" db="EMBL/GenBank/DDBJ databases">
        <authorList>
            <person name="Grassa J C."/>
        </authorList>
    </citation>
    <scope>NUCLEOTIDE SEQUENCE [LARGE SCALE GENOMIC DNA]</scope>
</reference>
<dbReference type="EnsemblPlants" id="evm.model.01.2213">
    <property type="protein sequence ID" value="cds.evm.model.01.2213"/>
    <property type="gene ID" value="evm.TU.01.2213"/>
</dbReference>
<reference evidence="1" key="2">
    <citation type="submission" date="2021-03" db="UniProtKB">
        <authorList>
            <consortium name="EnsemblPlants"/>
        </authorList>
    </citation>
    <scope>IDENTIFICATION</scope>
</reference>
<sequence>MDSSLRLQPPNPLLRSGDYDLSSLRLRSVQPQRDSTKTPSFVPASKVIEKASRLRRSFNDDIFSGATISTDKFIADWNSSGFSVSGENRGMGGVVSGISLPCTPIVY</sequence>
<evidence type="ECO:0000313" key="1">
    <source>
        <dbReference type="EnsemblPlants" id="cds.evm.model.01.2213"/>
    </source>
</evidence>
<dbReference type="Gramene" id="evm.model.01.2213">
    <property type="protein sequence ID" value="cds.evm.model.01.2213"/>
    <property type="gene ID" value="evm.TU.01.2213"/>
</dbReference>
<keyword evidence="2" id="KW-1185">Reference proteome</keyword>
<protein>
    <submittedName>
        <fullName evidence="1">Uncharacterized protein</fullName>
    </submittedName>
</protein>
<dbReference type="Proteomes" id="UP000596661">
    <property type="component" value="Chromosome 1"/>
</dbReference>
<dbReference type="EMBL" id="UZAU01000062">
    <property type="status" value="NOT_ANNOTATED_CDS"/>
    <property type="molecule type" value="Genomic_DNA"/>
</dbReference>
<organism evidence="1 2">
    <name type="scientific">Cannabis sativa</name>
    <name type="common">Hemp</name>
    <name type="synonym">Marijuana</name>
    <dbReference type="NCBI Taxonomy" id="3483"/>
    <lineage>
        <taxon>Eukaryota</taxon>
        <taxon>Viridiplantae</taxon>
        <taxon>Streptophyta</taxon>
        <taxon>Embryophyta</taxon>
        <taxon>Tracheophyta</taxon>
        <taxon>Spermatophyta</taxon>
        <taxon>Magnoliopsida</taxon>
        <taxon>eudicotyledons</taxon>
        <taxon>Gunneridae</taxon>
        <taxon>Pentapetalae</taxon>
        <taxon>rosids</taxon>
        <taxon>fabids</taxon>
        <taxon>Rosales</taxon>
        <taxon>Cannabaceae</taxon>
        <taxon>Cannabis</taxon>
    </lineage>
</organism>